<dbReference type="AlphaFoldDB" id="G0MVC3"/>
<reference evidence="2" key="1">
    <citation type="submission" date="2011-07" db="EMBL/GenBank/DDBJ databases">
        <authorList>
            <consortium name="Caenorhabditis brenneri Sequencing and Analysis Consortium"/>
            <person name="Wilson R.K."/>
        </authorList>
    </citation>
    <scope>NUCLEOTIDE SEQUENCE [LARGE SCALE GENOMIC DNA]</scope>
    <source>
        <strain evidence="2">PB2801</strain>
    </source>
</reference>
<dbReference type="Proteomes" id="UP000008068">
    <property type="component" value="Unassembled WGS sequence"/>
</dbReference>
<gene>
    <name evidence="1" type="ORF">CAEBREN_03774</name>
</gene>
<evidence type="ECO:0000313" key="2">
    <source>
        <dbReference type="Proteomes" id="UP000008068"/>
    </source>
</evidence>
<sequence length="112" mass="13191">MKKPNAPPAEMFTSKRKVPYWKVKLNYGKMLYVMDHALLSLNLTQYSIHNTVPKKKILCSYNELRMQNGFETKEDLKGKLKQDIKKEDDNIRMRVYAPKIENKKTNRPVVCS</sequence>
<keyword evidence="2" id="KW-1185">Reference proteome</keyword>
<evidence type="ECO:0000313" key="1">
    <source>
        <dbReference type="EMBL" id="EGT44852.1"/>
    </source>
</evidence>
<accession>G0MVC3</accession>
<dbReference type="EMBL" id="GL379814">
    <property type="protein sequence ID" value="EGT44852.1"/>
    <property type="molecule type" value="Genomic_DNA"/>
</dbReference>
<name>G0MVC3_CAEBE</name>
<organism evidence="2">
    <name type="scientific">Caenorhabditis brenneri</name>
    <name type="common">Nematode worm</name>
    <dbReference type="NCBI Taxonomy" id="135651"/>
    <lineage>
        <taxon>Eukaryota</taxon>
        <taxon>Metazoa</taxon>
        <taxon>Ecdysozoa</taxon>
        <taxon>Nematoda</taxon>
        <taxon>Chromadorea</taxon>
        <taxon>Rhabditida</taxon>
        <taxon>Rhabditina</taxon>
        <taxon>Rhabditomorpha</taxon>
        <taxon>Rhabditoidea</taxon>
        <taxon>Rhabditidae</taxon>
        <taxon>Peloderinae</taxon>
        <taxon>Caenorhabditis</taxon>
    </lineage>
</organism>
<protein>
    <submittedName>
        <fullName evidence="1">Uncharacterized protein</fullName>
    </submittedName>
</protein>
<dbReference type="HOGENOM" id="CLU_2148051_0_0_1"/>
<dbReference type="InParanoid" id="G0MVC3"/>
<proteinExistence type="predicted"/>